<accession>A0AAD3D8A3</accession>
<keyword evidence="3" id="KW-1133">Transmembrane helix</keyword>
<feature type="transmembrane region" description="Helical" evidence="3">
    <location>
        <begin position="1061"/>
        <end position="1080"/>
    </location>
</feature>
<keyword evidence="3" id="KW-0472">Membrane</keyword>
<feature type="transmembrane region" description="Helical" evidence="3">
    <location>
        <begin position="990"/>
        <end position="1012"/>
    </location>
</feature>
<keyword evidence="3" id="KW-0812">Transmembrane</keyword>
<gene>
    <name evidence="4" type="ORF">CTEN210_16155</name>
</gene>
<feature type="transmembrane region" description="Helical" evidence="3">
    <location>
        <begin position="1024"/>
        <end position="1041"/>
    </location>
</feature>
<evidence type="ECO:0008006" key="6">
    <source>
        <dbReference type="Google" id="ProtNLM"/>
    </source>
</evidence>
<dbReference type="SUPFAM" id="SSF48403">
    <property type="entry name" value="Ankyrin repeat"/>
    <property type="match status" value="1"/>
</dbReference>
<feature type="region of interest" description="Disordered" evidence="2">
    <location>
        <begin position="164"/>
        <end position="191"/>
    </location>
</feature>
<evidence type="ECO:0000256" key="1">
    <source>
        <dbReference type="PROSITE-ProRule" id="PRU00023"/>
    </source>
</evidence>
<dbReference type="PROSITE" id="PS50297">
    <property type="entry name" value="ANK_REP_REGION"/>
    <property type="match status" value="1"/>
</dbReference>
<protein>
    <recommendedName>
        <fullName evidence="6">Ion transport domain-containing protein</fullName>
    </recommendedName>
</protein>
<comment type="caution">
    <text evidence="4">The sequence shown here is derived from an EMBL/GenBank/DDBJ whole genome shotgun (WGS) entry which is preliminary data.</text>
</comment>
<dbReference type="PANTHER" id="PTHR24121:SF23">
    <property type="entry name" value="NO MECHANORECEPTOR POTENTIAL C, ISOFORM H"/>
    <property type="match status" value="1"/>
</dbReference>
<organism evidence="4 5">
    <name type="scientific">Chaetoceros tenuissimus</name>
    <dbReference type="NCBI Taxonomy" id="426638"/>
    <lineage>
        <taxon>Eukaryota</taxon>
        <taxon>Sar</taxon>
        <taxon>Stramenopiles</taxon>
        <taxon>Ochrophyta</taxon>
        <taxon>Bacillariophyta</taxon>
        <taxon>Coscinodiscophyceae</taxon>
        <taxon>Chaetocerotophycidae</taxon>
        <taxon>Chaetocerotales</taxon>
        <taxon>Chaetocerotaceae</taxon>
        <taxon>Chaetoceros</taxon>
    </lineage>
</organism>
<reference evidence="4 5" key="1">
    <citation type="journal article" date="2021" name="Sci. Rep.">
        <title>The genome of the diatom Chaetoceros tenuissimus carries an ancient integrated fragment of an extant virus.</title>
        <authorList>
            <person name="Hongo Y."/>
            <person name="Kimura K."/>
            <person name="Takaki Y."/>
            <person name="Yoshida Y."/>
            <person name="Baba S."/>
            <person name="Kobayashi G."/>
            <person name="Nagasaki K."/>
            <person name="Hano T."/>
            <person name="Tomaru Y."/>
        </authorList>
    </citation>
    <scope>NUCLEOTIDE SEQUENCE [LARGE SCALE GENOMIC DNA]</scope>
    <source>
        <strain evidence="4 5">NIES-3715</strain>
    </source>
</reference>
<keyword evidence="5" id="KW-1185">Reference proteome</keyword>
<proteinExistence type="predicted"/>
<name>A0AAD3D8A3_9STRA</name>
<dbReference type="SMART" id="SM00248">
    <property type="entry name" value="ANK"/>
    <property type="match status" value="9"/>
</dbReference>
<dbReference type="InterPro" id="IPR036770">
    <property type="entry name" value="Ankyrin_rpt-contain_sf"/>
</dbReference>
<evidence type="ECO:0000256" key="2">
    <source>
        <dbReference type="SAM" id="MobiDB-lite"/>
    </source>
</evidence>
<dbReference type="Proteomes" id="UP001054902">
    <property type="component" value="Unassembled WGS sequence"/>
</dbReference>
<dbReference type="Gene3D" id="1.25.40.20">
    <property type="entry name" value="Ankyrin repeat-containing domain"/>
    <property type="match status" value="2"/>
</dbReference>
<dbReference type="EMBL" id="BLLK01000069">
    <property type="protein sequence ID" value="GFH59679.1"/>
    <property type="molecule type" value="Genomic_DNA"/>
</dbReference>
<feature type="transmembrane region" description="Helical" evidence="3">
    <location>
        <begin position="929"/>
        <end position="948"/>
    </location>
</feature>
<dbReference type="PANTHER" id="PTHR24121">
    <property type="entry name" value="NO MECHANORECEPTOR POTENTIAL C, ISOFORM D-RELATED"/>
    <property type="match status" value="1"/>
</dbReference>
<dbReference type="PROSITE" id="PS50088">
    <property type="entry name" value="ANK_REPEAT"/>
    <property type="match status" value="1"/>
</dbReference>
<feature type="repeat" description="ANK" evidence="1">
    <location>
        <begin position="673"/>
        <end position="705"/>
    </location>
</feature>
<keyword evidence="1" id="KW-0040">ANK repeat</keyword>
<feature type="transmembrane region" description="Helical" evidence="3">
    <location>
        <begin position="1113"/>
        <end position="1134"/>
    </location>
</feature>
<feature type="transmembrane region" description="Helical" evidence="3">
    <location>
        <begin position="1271"/>
        <end position="1293"/>
    </location>
</feature>
<dbReference type="Pfam" id="PF12796">
    <property type="entry name" value="Ank_2"/>
    <property type="match status" value="3"/>
</dbReference>
<evidence type="ECO:0000313" key="4">
    <source>
        <dbReference type="EMBL" id="GFH59679.1"/>
    </source>
</evidence>
<dbReference type="InterPro" id="IPR002110">
    <property type="entry name" value="Ankyrin_rpt"/>
</dbReference>
<evidence type="ECO:0000256" key="3">
    <source>
        <dbReference type="SAM" id="Phobius"/>
    </source>
</evidence>
<evidence type="ECO:0000313" key="5">
    <source>
        <dbReference type="Proteomes" id="UP001054902"/>
    </source>
</evidence>
<sequence>MSNPILLHSVPSCGLPIIPDYPDDEQDTFEDNVLKVETSVSLENFDFQTSQVKYKSDWGKSLKKLGDRDTIKYKVTREELKARLGLCGVNKNVWNEDATDEDEFKGTMSPLCSVTLPPKIKELVGIREEARYYAFLHPPQGLADVFNWKNVLVDEKVQVGIKESENVSDSGRPRTGLRATISRAGRSQSNKDDDAERTWAIPFCAILGGFAYFDENKDLVQVNVLSPFKTKYKFPLAGPFKANKDAMTDLREFDRVFPLTLSVFHECSFNGLAVTSPSELFRTHPICDGGHKGMHGAMCFYRDDGSALVYEFVGGDDFIDPEGNISSIQDAFEYFAKVVKGDDTMESSNEEELQDLEFVQLRSLPKADVDTIRRRKFQRVLEPEFHDDGKKMIIKYETLVDTFKHEFTYKYEKGHKNYEKVKTLYPYYILHHACKAKCGIDVVKALVECLRNEYDENFAAIISDIEWTPLHYAARYNPEYNVINYLLEQSEKEKLRKDVFHRYPLHLALNASSSVDKRVIKRLCCNEAIKQPTLYLSRTPLHIACNRGASKDIFELLIQEADEAISGSAKEILTKQTRLKCTPLQLAVEKRLSHEIIKLLIPSFSKDTSDYNSHPLYTEYNGMVPLAHACWNRSKADTINVLLKCDEKQRTIHERVQSGNAHETMKSIMKEVNGMTPLHLAATHDDSKVVALLLKADTKKRYESTLFFRDHKQRIPLHIACENDATDEIVEQLLFADARKESTHAIDDYGRTPLHYICDNKNATRNVVERLLAAEDEYVSNTENEAVEDMENFGASLYDYQDETSNEASIQKNVSYKDVFISKNNGSSRTLDKQKRSPLFYAVKSNSENRIISPLLAPKYIYLKGFESLVDELGDIIQSRAETGDTYKKLKARDIALETSQDEENLVTQSSMIQNYLLEELSSRRCFCLMMFDIITHTGALIAFLYCLEIFLKTQNVDTPFLWLFIGVGVAREILRVLSKGLVQYALDFWSLSELVSVLLVTLSNVLFLNANESEGILFLDEKPIFIACGVVLVINLAFVLRTTFVPFARFIGGLFEIFKTLIPFLTVAALVLLVFAFSYRMIGGYPNCETLETCYFTVLQAFFAGAEQTKGLLDIGFGIIVIVVLLNVVIAIVEQGWNQATERTFSRFWRYRLSFLVENRSTQFSRYFEKCFSNITNTIDNIEDIKFADEVPWTKAPYSRVDSQEKYMHPYDYFSDDVAEQIKNARSFMGSWYWIQVEKEKRDNDEVQDENTSKSQTQITLMTVNVVSKFLMLCLTHLLLLIVGIPTCGFFWPKSVRKSILSVGLKEMTEKLAESKEEADELPPPKVIED</sequence>